<sequence>TICSKSRISGNTAKDTNIHGSVSEQLKKNFAKTKWRQAYNATAVIRQMRKLAMGSSGSSLDQTSDAVITDSSDTQSQLFSKLSHLETEDTVDTVSPLPTVNSSD</sequence>
<organism evidence="2">
    <name type="scientific">Medioppia subpectinata</name>
    <dbReference type="NCBI Taxonomy" id="1979941"/>
    <lineage>
        <taxon>Eukaryota</taxon>
        <taxon>Metazoa</taxon>
        <taxon>Ecdysozoa</taxon>
        <taxon>Arthropoda</taxon>
        <taxon>Chelicerata</taxon>
        <taxon>Arachnida</taxon>
        <taxon>Acari</taxon>
        <taxon>Acariformes</taxon>
        <taxon>Sarcoptiformes</taxon>
        <taxon>Oribatida</taxon>
        <taxon>Brachypylina</taxon>
        <taxon>Oppioidea</taxon>
        <taxon>Oppiidae</taxon>
        <taxon>Medioppia</taxon>
    </lineage>
</organism>
<dbReference type="Proteomes" id="UP000759131">
    <property type="component" value="Unassembled WGS sequence"/>
</dbReference>
<protein>
    <submittedName>
        <fullName evidence="2">Uncharacterized protein</fullName>
    </submittedName>
</protein>
<dbReference type="EMBL" id="CAJPIZ010058555">
    <property type="protein sequence ID" value="CAG2123486.1"/>
    <property type="molecule type" value="Genomic_DNA"/>
</dbReference>
<dbReference type="OrthoDB" id="40902at2759"/>
<dbReference type="AlphaFoldDB" id="A0A7R9M127"/>
<name>A0A7R9M127_9ACAR</name>
<proteinExistence type="predicted"/>
<evidence type="ECO:0000313" key="2">
    <source>
        <dbReference type="EMBL" id="CAD7651578.1"/>
    </source>
</evidence>
<gene>
    <name evidence="2" type="ORF">OSB1V03_LOCUS23431</name>
</gene>
<evidence type="ECO:0000313" key="3">
    <source>
        <dbReference type="Proteomes" id="UP000759131"/>
    </source>
</evidence>
<reference evidence="2" key="1">
    <citation type="submission" date="2020-11" db="EMBL/GenBank/DDBJ databases">
        <authorList>
            <person name="Tran Van P."/>
        </authorList>
    </citation>
    <scope>NUCLEOTIDE SEQUENCE</scope>
</reference>
<keyword evidence="3" id="KW-1185">Reference proteome</keyword>
<dbReference type="EMBL" id="OC913130">
    <property type="protein sequence ID" value="CAD7651578.1"/>
    <property type="molecule type" value="Genomic_DNA"/>
</dbReference>
<feature type="compositionally biased region" description="Polar residues" evidence="1">
    <location>
        <begin position="92"/>
        <end position="104"/>
    </location>
</feature>
<feature type="non-terminal residue" evidence="2">
    <location>
        <position position="1"/>
    </location>
</feature>
<accession>A0A7R9M127</accession>
<evidence type="ECO:0000256" key="1">
    <source>
        <dbReference type="SAM" id="MobiDB-lite"/>
    </source>
</evidence>
<feature type="region of interest" description="Disordered" evidence="1">
    <location>
        <begin position="79"/>
        <end position="104"/>
    </location>
</feature>